<dbReference type="EC" id="1.2.1.84" evidence="9"/>
<dbReference type="InterPro" id="IPR033640">
    <property type="entry name" value="FAR_C"/>
</dbReference>
<dbReference type="CDD" id="cd05236">
    <property type="entry name" value="FAR-N_SDR_e"/>
    <property type="match status" value="1"/>
</dbReference>
<dbReference type="Pfam" id="PF03015">
    <property type="entry name" value="Sterile"/>
    <property type="match status" value="1"/>
</dbReference>
<keyword evidence="3 9" id="KW-0444">Lipid biosynthesis</keyword>
<dbReference type="InterPro" id="IPR036291">
    <property type="entry name" value="NAD(P)-bd_dom_sf"/>
</dbReference>
<dbReference type="FunFam" id="3.40.50.720:FF:000143">
    <property type="entry name" value="Fatty acyl-CoA reductase"/>
    <property type="match status" value="1"/>
</dbReference>
<keyword evidence="6 9" id="KW-0443">Lipid metabolism</keyword>
<keyword evidence="4" id="KW-0812">Transmembrane</keyword>
<dbReference type="GO" id="GO:0016020">
    <property type="term" value="C:membrane"/>
    <property type="evidence" value="ECO:0007669"/>
    <property type="project" value="UniProtKB-SubCell"/>
</dbReference>
<feature type="domain" description="Thioester reductase (TE)" evidence="11">
    <location>
        <begin position="20"/>
        <end position="290"/>
    </location>
</feature>
<organism evidence="12 13">
    <name type="scientific">Octopus vulgaris</name>
    <name type="common">Common octopus</name>
    <dbReference type="NCBI Taxonomy" id="6645"/>
    <lineage>
        <taxon>Eukaryota</taxon>
        <taxon>Metazoa</taxon>
        <taxon>Spiralia</taxon>
        <taxon>Lophotrochozoa</taxon>
        <taxon>Mollusca</taxon>
        <taxon>Cephalopoda</taxon>
        <taxon>Coleoidea</taxon>
        <taxon>Octopodiformes</taxon>
        <taxon>Octopoda</taxon>
        <taxon>Incirrata</taxon>
        <taxon>Octopodidae</taxon>
        <taxon>Octopus</taxon>
    </lineage>
</organism>
<dbReference type="AlphaFoldDB" id="A0AA36F6F6"/>
<evidence type="ECO:0000256" key="6">
    <source>
        <dbReference type="ARBA" id="ARBA00023098"/>
    </source>
</evidence>
<comment type="catalytic activity">
    <reaction evidence="8 9">
        <text>a long-chain fatty acyl-CoA + 2 NADPH + 2 H(+) = a long-chain primary fatty alcohol + 2 NADP(+) + CoA</text>
        <dbReference type="Rhea" id="RHEA:52716"/>
        <dbReference type="ChEBI" id="CHEBI:15378"/>
        <dbReference type="ChEBI" id="CHEBI:57287"/>
        <dbReference type="ChEBI" id="CHEBI:57783"/>
        <dbReference type="ChEBI" id="CHEBI:58349"/>
        <dbReference type="ChEBI" id="CHEBI:77396"/>
        <dbReference type="ChEBI" id="CHEBI:83139"/>
        <dbReference type="EC" id="1.2.1.84"/>
    </reaction>
</comment>
<keyword evidence="13" id="KW-1185">Reference proteome</keyword>
<evidence type="ECO:0000256" key="2">
    <source>
        <dbReference type="ARBA" id="ARBA00005928"/>
    </source>
</evidence>
<dbReference type="GO" id="GO:0035336">
    <property type="term" value="P:long-chain fatty-acyl-CoA metabolic process"/>
    <property type="evidence" value="ECO:0007669"/>
    <property type="project" value="TreeGrafter"/>
</dbReference>
<accession>A0AA36F6F6</accession>
<evidence type="ECO:0000313" key="12">
    <source>
        <dbReference type="EMBL" id="CAI9726202.1"/>
    </source>
</evidence>
<comment type="subcellular location">
    <subcellularLocation>
        <location evidence="1">Membrane</location>
        <topology evidence="1">Multi-pass membrane protein</topology>
    </subcellularLocation>
</comment>
<evidence type="ECO:0000256" key="9">
    <source>
        <dbReference type="RuleBase" id="RU363097"/>
    </source>
</evidence>
<dbReference type="InterPro" id="IPR026055">
    <property type="entry name" value="FAR"/>
</dbReference>
<evidence type="ECO:0000256" key="7">
    <source>
        <dbReference type="ARBA" id="ARBA00023136"/>
    </source>
</evidence>
<dbReference type="GO" id="GO:0080019">
    <property type="term" value="F:alcohol-forming very long-chain fatty acyl-CoA reductase activity"/>
    <property type="evidence" value="ECO:0007669"/>
    <property type="project" value="InterPro"/>
</dbReference>
<evidence type="ECO:0000259" key="10">
    <source>
        <dbReference type="Pfam" id="PF03015"/>
    </source>
</evidence>
<dbReference type="PANTHER" id="PTHR11011:SF45">
    <property type="entry name" value="FATTY ACYL-COA REDUCTASE CG8306-RELATED"/>
    <property type="match status" value="1"/>
</dbReference>
<dbReference type="Gene3D" id="3.40.50.720">
    <property type="entry name" value="NAD(P)-binding Rossmann-like Domain"/>
    <property type="match status" value="1"/>
</dbReference>
<evidence type="ECO:0000256" key="8">
    <source>
        <dbReference type="ARBA" id="ARBA00052530"/>
    </source>
</evidence>
<dbReference type="Pfam" id="PF07993">
    <property type="entry name" value="NAD_binding_4"/>
    <property type="match status" value="1"/>
</dbReference>
<protein>
    <recommendedName>
        <fullName evidence="9">Fatty acyl-CoA reductase</fullName>
        <ecNumber evidence="9">1.2.1.84</ecNumber>
    </recommendedName>
</protein>
<evidence type="ECO:0000259" key="11">
    <source>
        <dbReference type="Pfam" id="PF07993"/>
    </source>
</evidence>
<dbReference type="CDD" id="cd09071">
    <property type="entry name" value="FAR_C"/>
    <property type="match status" value="1"/>
</dbReference>
<keyword evidence="9" id="KW-0560">Oxidoreductase</keyword>
<keyword evidence="5" id="KW-1133">Transmembrane helix</keyword>
<gene>
    <name evidence="12" type="ORF">OCTVUL_1B019151</name>
</gene>
<evidence type="ECO:0000256" key="1">
    <source>
        <dbReference type="ARBA" id="ARBA00004141"/>
    </source>
</evidence>
<evidence type="ECO:0000256" key="3">
    <source>
        <dbReference type="ARBA" id="ARBA00022516"/>
    </source>
</evidence>
<evidence type="ECO:0000256" key="5">
    <source>
        <dbReference type="ARBA" id="ARBA00022989"/>
    </source>
</evidence>
<dbReference type="SUPFAM" id="SSF51735">
    <property type="entry name" value="NAD(P)-binding Rossmann-fold domains"/>
    <property type="match status" value="1"/>
</dbReference>
<feature type="domain" description="Fatty acyl-CoA reductase C-terminal" evidence="10">
    <location>
        <begin position="362"/>
        <end position="453"/>
    </location>
</feature>
<sequence length="520" mass="60354">METKPLPSVAEYYAGKCMFITGATGFIGKVLIEKLLRCCPGIKTIYMLMRPKKGQSIDERFQDLLHSRPFDKLWKERPDFHRVLHPIEGDIMEEKLGLKDRDSKLLSEEVEIVFHSAATIRFDEHIRLAVEMNVKAVRKMIILCRNFKKLEVFVHVSTAYANCDRPFIEENIYEPFVEPQKIIDALDWMDDDMLSAITPKLLGQKPNTYTFTKQLAEYLLYKEGSDLPLAIVRPSIVGAAWKEPLPGWIDNFNGPSGLYLAAGKGILRSVKCEFKAVADIVPVDIPVNLMITVGWYTALVKPPSILIYHCTTGSVNPFTWGEMESIVLNFFKKTPLEAAFRRPNVTMTNNSFLHDYWVFVSHMIPAYLTDLGYSLLGKKPRMVKIYNRLHRTLGILTYFTCQSWEWTFNNPDMLKNQLSSEDRKIFYLDPRPLHWPRYIENYCLGIKQFILNEDMSGLPAARAHLRKLRNIRYTFNTMLIVVFWRVLIARSDLARNLWYLIMGLVSKFVKNFWITSTLRH</sequence>
<dbReference type="GO" id="GO:0102965">
    <property type="term" value="F:alcohol-forming long-chain fatty acyl-CoA reductase activity"/>
    <property type="evidence" value="ECO:0007669"/>
    <property type="project" value="UniProtKB-EC"/>
</dbReference>
<evidence type="ECO:0000256" key="4">
    <source>
        <dbReference type="ARBA" id="ARBA00022692"/>
    </source>
</evidence>
<dbReference type="EMBL" id="OX597820">
    <property type="protein sequence ID" value="CAI9726202.1"/>
    <property type="molecule type" value="Genomic_DNA"/>
</dbReference>
<proteinExistence type="inferred from homology"/>
<keyword evidence="7" id="KW-0472">Membrane</keyword>
<dbReference type="Proteomes" id="UP001162480">
    <property type="component" value="Chromosome 7"/>
</dbReference>
<comment type="similarity">
    <text evidence="2 9">Belongs to the fatty acyl-CoA reductase family.</text>
</comment>
<reference evidence="12" key="1">
    <citation type="submission" date="2023-08" db="EMBL/GenBank/DDBJ databases">
        <authorList>
            <person name="Alioto T."/>
            <person name="Alioto T."/>
            <person name="Gomez Garrido J."/>
        </authorList>
    </citation>
    <scope>NUCLEOTIDE SEQUENCE</scope>
</reference>
<dbReference type="PANTHER" id="PTHR11011">
    <property type="entry name" value="MALE STERILITY PROTEIN 2-RELATED"/>
    <property type="match status" value="1"/>
</dbReference>
<dbReference type="GO" id="GO:0005777">
    <property type="term" value="C:peroxisome"/>
    <property type="evidence" value="ECO:0007669"/>
    <property type="project" value="TreeGrafter"/>
</dbReference>
<evidence type="ECO:0000313" key="13">
    <source>
        <dbReference type="Proteomes" id="UP001162480"/>
    </source>
</evidence>
<name>A0AA36F6F6_OCTVU</name>
<comment type="function">
    <text evidence="9">Catalyzes the reduction of fatty acyl-CoA to fatty alcohols.</text>
</comment>
<dbReference type="InterPro" id="IPR013120">
    <property type="entry name" value="FAR_NAD-bd"/>
</dbReference>
<keyword evidence="9" id="KW-0521">NADP</keyword>